<dbReference type="EMBL" id="QWGA01000003">
    <property type="protein sequence ID" value="RIJ31761.1"/>
    <property type="molecule type" value="Genomic_DNA"/>
</dbReference>
<dbReference type="RefSeq" id="WP_119453250.1">
    <property type="nucleotide sequence ID" value="NZ_QWGA01000003.1"/>
</dbReference>
<sequence>MTDRIFFPSALLVAILMVALAVLPGMNAVPTGPVSGGNTDYRRIEVSGAQLNRFVAGGDVDISVERVDGQPALRIEVEAGTLADDPLRGPHFVLDRDLETVFAGREIQVTVRARAADRFGAEQMRVNYSVGAAIESGWQTFTVTREFTDQSFTWTPPPRAEGTDAGYDYLGIRPVVPEKQRAIYVQSVVFQPMD</sequence>
<dbReference type="AlphaFoldDB" id="A0A399RM11"/>
<name>A0A399RM11_9PROT</name>
<reference evidence="1 2" key="1">
    <citation type="submission" date="2018-08" db="EMBL/GenBank/DDBJ databases">
        <title>Henriciella mobilis sp. nov., isolated from seawater.</title>
        <authorList>
            <person name="Cheng H."/>
            <person name="Wu Y.-H."/>
            <person name="Xu X.-W."/>
            <person name="Guo L.-L."/>
        </authorList>
    </citation>
    <scope>NUCLEOTIDE SEQUENCE [LARGE SCALE GENOMIC DNA]</scope>
    <source>
        <strain evidence="1 2">CCUG67844</strain>
    </source>
</reference>
<evidence type="ECO:0000313" key="2">
    <source>
        <dbReference type="Proteomes" id="UP000265845"/>
    </source>
</evidence>
<gene>
    <name evidence="1" type="ORF">D1222_05835</name>
</gene>
<organism evidence="1 2">
    <name type="scientific">Henriciella algicola</name>
    <dbReference type="NCBI Taxonomy" id="1608422"/>
    <lineage>
        <taxon>Bacteria</taxon>
        <taxon>Pseudomonadati</taxon>
        <taxon>Pseudomonadota</taxon>
        <taxon>Alphaproteobacteria</taxon>
        <taxon>Hyphomonadales</taxon>
        <taxon>Hyphomonadaceae</taxon>
        <taxon>Henriciella</taxon>
    </lineage>
</organism>
<dbReference type="OrthoDB" id="7631247at2"/>
<proteinExistence type="predicted"/>
<protein>
    <submittedName>
        <fullName evidence="1">Uncharacterized protein</fullName>
    </submittedName>
</protein>
<comment type="caution">
    <text evidence="1">The sequence shown here is derived from an EMBL/GenBank/DDBJ whole genome shotgun (WGS) entry which is preliminary data.</text>
</comment>
<keyword evidence="2" id="KW-1185">Reference proteome</keyword>
<dbReference type="Proteomes" id="UP000265845">
    <property type="component" value="Unassembled WGS sequence"/>
</dbReference>
<evidence type="ECO:0000313" key="1">
    <source>
        <dbReference type="EMBL" id="RIJ31761.1"/>
    </source>
</evidence>
<accession>A0A399RM11</accession>